<feature type="transmembrane region" description="Helical" evidence="1">
    <location>
        <begin position="36"/>
        <end position="53"/>
    </location>
</feature>
<keyword evidence="1" id="KW-0472">Membrane</keyword>
<evidence type="ECO:0000313" key="3">
    <source>
        <dbReference type="Proteomes" id="UP000035720"/>
    </source>
</evidence>
<organism evidence="2 3">
    <name type="scientific">Nostocoides jenkinsii Ben 74</name>
    <dbReference type="NCBI Taxonomy" id="1193518"/>
    <lineage>
        <taxon>Bacteria</taxon>
        <taxon>Bacillati</taxon>
        <taxon>Actinomycetota</taxon>
        <taxon>Actinomycetes</taxon>
        <taxon>Micrococcales</taxon>
        <taxon>Intrasporangiaceae</taxon>
        <taxon>Nostocoides</taxon>
    </lineage>
</organism>
<dbReference type="RefSeq" id="WP_048545649.1">
    <property type="nucleotide sequence ID" value="NZ_HF571038.1"/>
</dbReference>
<keyword evidence="3" id="KW-1185">Reference proteome</keyword>
<keyword evidence="1" id="KW-1133">Transmembrane helix</keyword>
<feature type="transmembrane region" description="Helical" evidence="1">
    <location>
        <begin position="119"/>
        <end position="145"/>
    </location>
</feature>
<reference evidence="2 3" key="1">
    <citation type="journal article" date="2013" name="ISME J.">
        <title>A metabolic model for members of the genus Tetrasphaera involved in enhanced biological phosphorus removal.</title>
        <authorList>
            <person name="Kristiansen R."/>
            <person name="Nguyen H.T.T."/>
            <person name="Saunders A.M."/>
            <person name="Nielsen J.L."/>
            <person name="Wimmer R."/>
            <person name="Le V.Q."/>
            <person name="McIlroy S.J."/>
            <person name="Petrovski S."/>
            <person name="Seviour R.J."/>
            <person name="Calteau A."/>
            <person name="Nielsen K.L."/>
            <person name="Nielsen P.H."/>
        </authorList>
    </citation>
    <scope>NUCLEOTIDE SEQUENCE [LARGE SCALE GENOMIC DNA]</scope>
    <source>
        <strain evidence="2 3">Ben 74</strain>
    </source>
</reference>
<keyword evidence="1" id="KW-0812">Transmembrane</keyword>
<name>A0A077MBZ7_9MICO</name>
<proteinExistence type="predicted"/>
<gene>
    <name evidence="2" type="ORF">BN13_380026</name>
</gene>
<evidence type="ECO:0000313" key="2">
    <source>
        <dbReference type="EMBL" id="CCI53375.1"/>
    </source>
</evidence>
<accession>A0A077MBZ7</accession>
<dbReference type="STRING" id="1193518.BN13_380026"/>
<dbReference type="Proteomes" id="UP000035720">
    <property type="component" value="Unassembled WGS sequence"/>
</dbReference>
<evidence type="ECO:0000256" key="1">
    <source>
        <dbReference type="SAM" id="Phobius"/>
    </source>
</evidence>
<feature type="transmembrane region" description="Helical" evidence="1">
    <location>
        <begin position="95"/>
        <end position="113"/>
    </location>
</feature>
<protein>
    <submittedName>
        <fullName evidence="2">Uncharacterized protein</fullName>
    </submittedName>
</protein>
<sequence length="152" mass="16368">MRQRLTRRVSGEFSGPIALPSQPQTLERKLTPASKLALYSAIQLAAVFVILKATDSLSWSWTATLAPVWLTGIAAFFSMAYTAAKSEDRHRSDPWPFAVSVGLAAVLAGLQLAEVIHWPWVFVLAPLWGGGMILFALLVGTVMIFSSAVGGP</sequence>
<dbReference type="AlphaFoldDB" id="A0A077MBZ7"/>
<comment type="caution">
    <text evidence="2">The sequence shown here is derived from an EMBL/GenBank/DDBJ whole genome shotgun (WGS) entry which is preliminary data.</text>
</comment>
<dbReference type="EMBL" id="CAJC01000148">
    <property type="protein sequence ID" value="CCI53375.1"/>
    <property type="molecule type" value="Genomic_DNA"/>
</dbReference>
<feature type="transmembrane region" description="Helical" evidence="1">
    <location>
        <begin position="59"/>
        <end position="83"/>
    </location>
</feature>